<comment type="caution">
    <text evidence="2">The sequence shown here is derived from an EMBL/GenBank/DDBJ whole genome shotgun (WGS) entry which is preliminary data.</text>
</comment>
<dbReference type="Proteomes" id="UP001500013">
    <property type="component" value="Unassembled WGS sequence"/>
</dbReference>
<protein>
    <recommendedName>
        <fullName evidence="4">Universal stress protein family protein</fullName>
    </recommendedName>
</protein>
<evidence type="ECO:0008006" key="4">
    <source>
        <dbReference type="Google" id="ProtNLM"/>
    </source>
</evidence>
<evidence type="ECO:0000313" key="2">
    <source>
        <dbReference type="EMBL" id="GAA1985960.1"/>
    </source>
</evidence>
<gene>
    <name evidence="2" type="ORF">GCM10009817_29360</name>
</gene>
<dbReference type="SUPFAM" id="SSF52402">
    <property type="entry name" value="Adenine nucleotide alpha hydrolases-like"/>
    <property type="match status" value="1"/>
</dbReference>
<organism evidence="2 3">
    <name type="scientific">Terrabacter lapilli</name>
    <dbReference type="NCBI Taxonomy" id="436231"/>
    <lineage>
        <taxon>Bacteria</taxon>
        <taxon>Bacillati</taxon>
        <taxon>Actinomycetota</taxon>
        <taxon>Actinomycetes</taxon>
        <taxon>Micrococcales</taxon>
        <taxon>Intrasporangiaceae</taxon>
        <taxon>Terrabacter</taxon>
    </lineage>
</organism>
<proteinExistence type="predicted"/>
<feature type="compositionally biased region" description="Low complexity" evidence="1">
    <location>
        <begin position="1"/>
        <end position="15"/>
    </location>
</feature>
<reference evidence="2 3" key="1">
    <citation type="journal article" date="2019" name="Int. J. Syst. Evol. Microbiol.">
        <title>The Global Catalogue of Microorganisms (GCM) 10K type strain sequencing project: providing services to taxonomists for standard genome sequencing and annotation.</title>
        <authorList>
            <consortium name="The Broad Institute Genomics Platform"/>
            <consortium name="The Broad Institute Genome Sequencing Center for Infectious Disease"/>
            <person name="Wu L."/>
            <person name="Ma J."/>
        </authorList>
    </citation>
    <scope>NUCLEOTIDE SEQUENCE [LARGE SCALE GENOMIC DNA]</scope>
    <source>
        <strain evidence="2 3">JCM 15628</strain>
    </source>
</reference>
<keyword evidence="3" id="KW-1185">Reference proteome</keyword>
<dbReference type="EMBL" id="BAAAPU010000008">
    <property type="protein sequence ID" value="GAA1985960.1"/>
    <property type="molecule type" value="Genomic_DNA"/>
</dbReference>
<accession>A0ABN2SFT2</accession>
<dbReference type="InterPro" id="IPR014729">
    <property type="entry name" value="Rossmann-like_a/b/a_fold"/>
</dbReference>
<dbReference type="Gene3D" id="3.40.50.620">
    <property type="entry name" value="HUPs"/>
    <property type="match status" value="1"/>
</dbReference>
<dbReference type="RefSeq" id="WP_344064027.1">
    <property type="nucleotide sequence ID" value="NZ_BAAAPU010000008.1"/>
</dbReference>
<evidence type="ECO:0000256" key="1">
    <source>
        <dbReference type="SAM" id="MobiDB-lite"/>
    </source>
</evidence>
<feature type="region of interest" description="Disordered" evidence="1">
    <location>
        <begin position="1"/>
        <end position="40"/>
    </location>
</feature>
<name>A0ABN2SFT2_9MICO</name>
<evidence type="ECO:0000313" key="3">
    <source>
        <dbReference type="Proteomes" id="UP001500013"/>
    </source>
</evidence>
<sequence>MTEPTAAAPNATEPASPDVEPAPSDDETVPAGVQDAESGPAPTILVLTEEALKPVDVDKIVTLHQEEAPSYRVLVPADTDRNLLSSFLDHLSLFEMREALDALKPVDRDEAHADASTALSESMAEFQRHNVVVTGEITGDDPMPTLVEEVARLGAREVVVVTEPHAVEDTFHTDWASKARETLGVPVLHMYAGDWRLG</sequence>